<dbReference type="KEGG" id="dfi:AXF13_03590"/>
<keyword evidence="2" id="KW-0238">DNA-binding</keyword>
<dbReference type="RefSeq" id="WP_062251683.1">
    <property type="nucleotide sequence ID" value="NZ_CP014229.1"/>
</dbReference>
<organism evidence="3 4">
    <name type="scientific">Desulfovibrio fairfieldensis</name>
    <dbReference type="NCBI Taxonomy" id="44742"/>
    <lineage>
        <taxon>Bacteria</taxon>
        <taxon>Pseudomonadati</taxon>
        <taxon>Thermodesulfobacteriota</taxon>
        <taxon>Desulfovibrionia</taxon>
        <taxon>Desulfovibrionales</taxon>
        <taxon>Desulfovibrionaceae</taxon>
        <taxon>Desulfovibrio</taxon>
    </lineage>
</organism>
<dbReference type="EMBL" id="CP014229">
    <property type="protein sequence ID" value="AMD89268.1"/>
    <property type="molecule type" value="Genomic_DNA"/>
</dbReference>
<gene>
    <name evidence="3" type="ORF">AXF13_03590</name>
</gene>
<dbReference type="GO" id="GO:0003677">
    <property type="term" value="F:DNA binding"/>
    <property type="evidence" value="ECO:0007669"/>
    <property type="project" value="UniProtKB-KW"/>
</dbReference>
<reference evidence="4" key="1">
    <citation type="submission" date="2016-02" db="EMBL/GenBank/DDBJ databases">
        <authorList>
            <person name="Holder M.E."/>
            <person name="Ajami N.J."/>
            <person name="Petrosino J.F."/>
        </authorList>
    </citation>
    <scope>NUCLEOTIDE SEQUENCE [LARGE SCALE GENOMIC DNA]</scope>
    <source>
        <strain evidence="4">CCUG 45958</strain>
    </source>
</reference>
<evidence type="ECO:0008006" key="5">
    <source>
        <dbReference type="Google" id="ProtNLM"/>
    </source>
</evidence>
<evidence type="ECO:0000256" key="2">
    <source>
        <dbReference type="ARBA" id="ARBA00023125"/>
    </source>
</evidence>
<proteinExistence type="predicted"/>
<name>A0A109W3U0_9BACT</name>
<protein>
    <recommendedName>
        <fullName evidence="5">Type I restriction modification DNA specificity domain-containing protein</fullName>
    </recommendedName>
</protein>
<dbReference type="SUPFAM" id="SSF116734">
    <property type="entry name" value="DNA methylase specificity domain"/>
    <property type="match status" value="1"/>
</dbReference>
<dbReference type="Proteomes" id="UP000069241">
    <property type="component" value="Chromosome"/>
</dbReference>
<dbReference type="AlphaFoldDB" id="A0A109W3U0"/>
<evidence type="ECO:0000313" key="4">
    <source>
        <dbReference type="Proteomes" id="UP000069241"/>
    </source>
</evidence>
<keyword evidence="1" id="KW-0680">Restriction system</keyword>
<dbReference type="Gene3D" id="3.90.220.20">
    <property type="entry name" value="DNA methylase specificity domains"/>
    <property type="match status" value="1"/>
</dbReference>
<accession>A0A109W3U0</accession>
<dbReference type="STRING" id="44742.AXF13_03590"/>
<dbReference type="InterPro" id="IPR044946">
    <property type="entry name" value="Restrct_endonuc_typeI_TRD_sf"/>
</dbReference>
<dbReference type="CDD" id="cd16961">
    <property type="entry name" value="RMtype1_S_TRD-CR_like"/>
    <property type="match status" value="1"/>
</dbReference>
<evidence type="ECO:0000313" key="3">
    <source>
        <dbReference type="EMBL" id="AMD89268.1"/>
    </source>
</evidence>
<keyword evidence="4" id="KW-1185">Reference proteome</keyword>
<evidence type="ECO:0000256" key="1">
    <source>
        <dbReference type="ARBA" id="ARBA00022747"/>
    </source>
</evidence>
<dbReference type="GO" id="GO:0009307">
    <property type="term" value="P:DNA restriction-modification system"/>
    <property type="evidence" value="ECO:0007669"/>
    <property type="project" value="UniProtKB-KW"/>
</dbReference>
<sequence>MQKVVTKLEEIANFASSHTFRSRLEHDPNGNVYVLQLRDVRFGKNIDWKEVLRIKDFPGEKHLLKPSDLLFSMRGSNYSAFFLSEVRKPTVASSQFFRIRIRVTEPQLILPEFLAWQLNQKPAKAYYAAKETGSTVRSIRMSEIRAMQIVIPTIKRQRELLNLGEKIMEHNMLLGNIVVHNQSILDAVAEKELTAE</sequence>